<protein>
    <submittedName>
        <fullName evidence="2">DUF6343 family protein</fullName>
    </submittedName>
</protein>
<keyword evidence="1" id="KW-0812">Transmembrane</keyword>
<gene>
    <name evidence="2" type="ORF">ACEZDJ_09140</name>
</gene>
<feature type="transmembrane region" description="Helical" evidence="1">
    <location>
        <begin position="79"/>
        <end position="100"/>
    </location>
</feature>
<proteinExistence type="predicted"/>
<dbReference type="EMBL" id="JBHEZZ010000004">
    <property type="protein sequence ID" value="MFC1401451.1"/>
    <property type="molecule type" value="Genomic_DNA"/>
</dbReference>
<accession>A0ABV6UJ37</accession>
<organism evidence="2 3">
    <name type="scientific">Streptacidiphilus cavernicola</name>
    <dbReference type="NCBI Taxonomy" id="3342716"/>
    <lineage>
        <taxon>Bacteria</taxon>
        <taxon>Bacillati</taxon>
        <taxon>Actinomycetota</taxon>
        <taxon>Actinomycetes</taxon>
        <taxon>Kitasatosporales</taxon>
        <taxon>Streptomycetaceae</taxon>
        <taxon>Streptacidiphilus</taxon>
    </lineage>
</organism>
<dbReference type="RefSeq" id="WP_232242461.1">
    <property type="nucleotide sequence ID" value="NZ_JBHEZZ010000004.1"/>
</dbReference>
<comment type="caution">
    <text evidence="2">The sequence shown here is derived from an EMBL/GenBank/DDBJ whole genome shotgun (WGS) entry which is preliminary data.</text>
</comment>
<name>A0ABV6UJ37_9ACTN</name>
<sequence length="112" mass="12467">MRHVTGHFRGRFDRGVHLSRGEWRRFANDGSEPLTARSDLPARRLLARVFGALFLAGTVLFCLLAAGARPGSSPGRTFFAVYAAVCAAFVLVALVDLAVVRRRVQEQRRWGR</sequence>
<evidence type="ECO:0000313" key="2">
    <source>
        <dbReference type="EMBL" id="MFC1401451.1"/>
    </source>
</evidence>
<dbReference type="Pfam" id="PF19870">
    <property type="entry name" value="DUF6343"/>
    <property type="match status" value="1"/>
</dbReference>
<keyword evidence="1" id="KW-0472">Membrane</keyword>
<keyword evidence="1" id="KW-1133">Transmembrane helix</keyword>
<evidence type="ECO:0000256" key="1">
    <source>
        <dbReference type="SAM" id="Phobius"/>
    </source>
</evidence>
<feature type="transmembrane region" description="Helical" evidence="1">
    <location>
        <begin position="45"/>
        <end position="67"/>
    </location>
</feature>
<dbReference type="Proteomes" id="UP001592528">
    <property type="component" value="Unassembled WGS sequence"/>
</dbReference>
<reference evidence="2 3" key="1">
    <citation type="submission" date="2024-09" db="EMBL/GenBank/DDBJ databases">
        <authorList>
            <person name="Lee S.D."/>
        </authorList>
    </citation>
    <scope>NUCLEOTIDE SEQUENCE [LARGE SCALE GENOMIC DNA]</scope>
    <source>
        <strain evidence="2 3">N1-5</strain>
    </source>
</reference>
<evidence type="ECO:0000313" key="3">
    <source>
        <dbReference type="Proteomes" id="UP001592528"/>
    </source>
</evidence>
<keyword evidence="3" id="KW-1185">Reference proteome</keyword>
<dbReference type="InterPro" id="IPR045924">
    <property type="entry name" value="DUF6343"/>
</dbReference>